<dbReference type="AlphaFoldDB" id="A0A2J7ZRY4"/>
<reference evidence="2 3" key="1">
    <citation type="journal article" date="2017" name="Mol. Biol. Evol.">
        <title>The 4-celled Tetrabaena socialis nuclear genome reveals the essential components for genetic control of cell number at the origin of multicellularity in the volvocine lineage.</title>
        <authorList>
            <person name="Featherston J."/>
            <person name="Arakaki Y."/>
            <person name="Hanschen E.R."/>
            <person name="Ferris P.J."/>
            <person name="Michod R.E."/>
            <person name="Olson B.J.S.C."/>
            <person name="Nozaki H."/>
            <person name="Durand P.M."/>
        </authorList>
    </citation>
    <scope>NUCLEOTIDE SEQUENCE [LARGE SCALE GENOMIC DNA]</scope>
    <source>
        <strain evidence="2 3">NIES-571</strain>
    </source>
</reference>
<evidence type="ECO:0000256" key="1">
    <source>
        <dbReference type="SAM" id="MobiDB-lite"/>
    </source>
</evidence>
<name>A0A2J7ZRY4_9CHLO</name>
<accession>A0A2J7ZRY4</accession>
<sequence>MVAEQNKWVMYECEPSIWMLAVVRKSWATGACTDAAFKALLTSLYDVFVLLHGRMGTLLEQDPTGFAVRRALQPLLDEVGSRLLRTDGAGSREAGGHAALANPLGPHHPSAVPLLGTSHQAFLAVQCLVNQLLVASFYGSRLVGGAVVLWGGMPLWSTLGADDTAALVTLAARALAPAARGSHEWAQLLPYHRGQLMVLSLLHDGPPPAPEVLAALAAVLGRGAGPAAAALAAELPARGGSSSSVWHEKGHRYCYTDSLCHASRYTPLKKVLTLSASALRHLAHLRSKMDEWEGQQQGGGQQGQRQGLLQGAGGSGEQQQGRQGGNATQPPNGTSGAGSSSATAGEPSPLGGLCAEAQSEAEAELVVRTGRDAWLVLRADPDGRRLYTVVEPAAPELALAAAVAPTDALCDRLFPGVFLQP</sequence>
<evidence type="ECO:0000313" key="2">
    <source>
        <dbReference type="EMBL" id="PNH03034.1"/>
    </source>
</evidence>
<dbReference type="Proteomes" id="UP000236333">
    <property type="component" value="Unassembled WGS sequence"/>
</dbReference>
<feature type="compositionally biased region" description="Low complexity" evidence="1">
    <location>
        <begin position="333"/>
        <end position="345"/>
    </location>
</feature>
<dbReference type="EMBL" id="PGGS01000557">
    <property type="protein sequence ID" value="PNH03034.1"/>
    <property type="molecule type" value="Genomic_DNA"/>
</dbReference>
<dbReference type="GO" id="GO:0035658">
    <property type="term" value="C:Mon1-Ccz1 complex"/>
    <property type="evidence" value="ECO:0007669"/>
    <property type="project" value="InterPro"/>
</dbReference>
<dbReference type="PANTHER" id="PTHR13056:SF0">
    <property type="entry name" value="VACUOLAR FUSION PROTEIN CCZ1 HOMOLOG-RELATED"/>
    <property type="match status" value="1"/>
</dbReference>
<protein>
    <recommendedName>
        <fullName evidence="4">CCZ1/INTU/HSP4 first Longin domain-containing protein</fullName>
    </recommendedName>
</protein>
<comment type="caution">
    <text evidence="2">The sequence shown here is derived from an EMBL/GenBank/DDBJ whole genome shotgun (WGS) entry which is preliminary data.</text>
</comment>
<dbReference type="GO" id="GO:0016192">
    <property type="term" value="P:vesicle-mediated transport"/>
    <property type="evidence" value="ECO:0007669"/>
    <property type="project" value="InterPro"/>
</dbReference>
<dbReference type="OrthoDB" id="240546at2759"/>
<feature type="region of interest" description="Disordered" evidence="1">
    <location>
        <begin position="290"/>
        <end position="352"/>
    </location>
</feature>
<dbReference type="PANTHER" id="PTHR13056">
    <property type="entry name" value="VACUOLAR FUSION PROTEIN CCZ1 HOMOLOG-RELATED"/>
    <property type="match status" value="1"/>
</dbReference>
<evidence type="ECO:0008006" key="4">
    <source>
        <dbReference type="Google" id="ProtNLM"/>
    </source>
</evidence>
<dbReference type="InterPro" id="IPR013176">
    <property type="entry name" value="Ccz1"/>
</dbReference>
<keyword evidence="3" id="KW-1185">Reference proteome</keyword>
<gene>
    <name evidence="2" type="ORF">TSOC_010932</name>
</gene>
<evidence type="ECO:0000313" key="3">
    <source>
        <dbReference type="Proteomes" id="UP000236333"/>
    </source>
</evidence>
<proteinExistence type="predicted"/>
<organism evidence="2 3">
    <name type="scientific">Tetrabaena socialis</name>
    <dbReference type="NCBI Taxonomy" id="47790"/>
    <lineage>
        <taxon>Eukaryota</taxon>
        <taxon>Viridiplantae</taxon>
        <taxon>Chlorophyta</taxon>
        <taxon>core chlorophytes</taxon>
        <taxon>Chlorophyceae</taxon>
        <taxon>CS clade</taxon>
        <taxon>Chlamydomonadales</taxon>
        <taxon>Tetrabaenaceae</taxon>
        <taxon>Tetrabaena</taxon>
    </lineage>
</organism>